<feature type="compositionally biased region" description="Basic and acidic residues" evidence="1">
    <location>
        <begin position="14"/>
        <end position="26"/>
    </location>
</feature>
<feature type="region of interest" description="Disordered" evidence="1">
    <location>
        <begin position="1"/>
        <end position="28"/>
    </location>
</feature>
<evidence type="ECO:0000313" key="2">
    <source>
        <dbReference type="EMBL" id="QJE72147.1"/>
    </source>
</evidence>
<proteinExistence type="predicted"/>
<accession>A0A858R434</accession>
<evidence type="ECO:0000256" key="1">
    <source>
        <dbReference type="SAM" id="MobiDB-lite"/>
    </source>
</evidence>
<name>A0A858R434_9PROT</name>
<sequence>MTKPAMKPLPMSEDDAKTERALEHARQGIGIPLEEIEAWVDSWDTEDELPRPQARKLF</sequence>
<dbReference type="AlphaFoldDB" id="A0A858R434"/>
<dbReference type="EMBL" id="CP051775">
    <property type="protein sequence ID" value="QJE72147.1"/>
    <property type="molecule type" value="Genomic_DNA"/>
</dbReference>
<protein>
    <recommendedName>
        <fullName evidence="4">Antitoxin</fullName>
    </recommendedName>
</protein>
<evidence type="ECO:0008006" key="4">
    <source>
        <dbReference type="Google" id="ProtNLM"/>
    </source>
</evidence>
<dbReference type="KEGG" id="acru:HHL28_02635"/>
<gene>
    <name evidence="2" type="ORF">HHL28_02635</name>
</gene>
<evidence type="ECO:0000313" key="3">
    <source>
        <dbReference type="Proteomes" id="UP000501891"/>
    </source>
</evidence>
<organism evidence="2 3">
    <name type="scientific">Aerophototrophica crusticola</name>
    <dbReference type="NCBI Taxonomy" id="1709002"/>
    <lineage>
        <taxon>Bacteria</taxon>
        <taxon>Pseudomonadati</taxon>
        <taxon>Pseudomonadota</taxon>
        <taxon>Alphaproteobacteria</taxon>
        <taxon>Rhodospirillales</taxon>
        <taxon>Rhodospirillaceae</taxon>
        <taxon>Aerophototrophica</taxon>
    </lineage>
</organism>
<dbReference type="Proteomes" id="UP000501891">
    <property type="component" value="Chromosome"/>
</dbReference>
<keyword evidence="3" id="KW-1185">Reference proteome</keyword>
<reference evidence="2" key="1">
    <citation type="submission" date="2020-04" db="EMBL/GenBank/DDBJ databases">
        <title>A desert anoxygenic phototrophic bacterium fixes CO2 using RubisCO under aerobic conditions.</title>
        <authorList>
            <person name="Tang K."/>
        </authorList>
    </citation>
    <scope>NUCLEOTIDE SEQUENCE [LARGE SCALE GENOMIC DNA]</scope>
    <source>
        <strain evidence="2">MIMtkB3</strain>
    </source>
</reference>